<keyword evidence="1" id="KW-1133">Transmembrane helix</keyword>
<feature type="transmembrane region" description="Helical" evidence="1">
    <location>
        <begin position="87"/>
        <end position="110"/>
    </location>
</feature>
<comment type="caution">
    <text evidence="2">The sequence shown here is derived from an EMBL/GenBank/DDBJ whole genome shotgun (WGS) entry which is preliminary data.</text>
</comment>
<keyword evidence="1" id="KW-0812">Transmembrane</keyword>
<evidence type="ECO:0000313" key="2">
    <source>
        <dbReference type="EMBL" id="KRL47327.1"/>
    </source>
</evidence>
<name>A0A0R1QRT4_9LACO</name>
<feature type="transmembrane region" description="Helical" evidence="1">
    <location>
        <begin position="262"/>
        <end position="284"/>
    </location>
</feature>
<keyword evidence="3" id="KW-1185">Reference proteome</keyword>
<evidence type="ECO:0000256" key="1">
    <source>
        <dbReference type="SAM" id="Phobius"/>
    </source>
</evidence>
<dbReference type="EMBL" id="AZEU01000100">
    <property type="protein sequence ID" value="KRL47327.1"/>
    <property type="molecule type" value="Genomic_DNA"/>
</dbReference>
<gene>
    <name evidence="2" type="ORF">FD01_GL000328</name>
</gene>
<evidence type="ECO:0000313" key="3">
    <source>
        <dbReference type="Proteomes" id="UP000051790"/>
    </source>
</evidence>
<dbReference type="AlphaFoldDB" id="A0A0R1QRT4"/>
<keyword evidence="1" id="KW-0472">Membrane</keyword>
<feature type="transmembrane region" description="Helical" evidence="1">
    <location>
        <begin position="43"/>
        <end position="67"/>
    </location>
</feature>
<protein>
    <submittedName>
        <fullName evidence="2">Integral membrane protein</fullName>
    </submittedName>
</protein>
<feature type="transmembrane region" description="Helical" evidence="1">
    <location>
        <begin position="225"/>
        <end position="242"/>
    </location>
</feature>
<proteinExistence type="predicted"/>
<sequence>MKGDGCAICIYRAGHKTGLYRWQRLLYIDMHQYWYARIKQLHYFWGMLIGVSLVLAHLATILPRLVAHLDGNQYLFTPYTQWISFNTNPWTIALFLSLPLLSTLSVAQIIGEDARSGFIAHIVQYRCLKHYLLTNLGVSFIGGALTIVVPLLIDFIGVWCFLPHITPNPILNANMPLLPDTTYFASLYYTNPLALVGFYILLAGAVAGMFGLLSAVVSLFVDNRFIALGLGFTLTMMLNVLSNAMPHVAFSPVLLCIGCSPAYIPTFSATITGFVIAIGGLSALGSIAGRRRVYV</sequence>
<dbReference type="PATRIC" id="fig|1423769.4.peg.354"/>
<reference evidence="2 3" key="1">
    <citation type="journal article" date="2015" name="Genome Announc.">
        <title>Expanding the biotechnology potential of lactobacilli through comparative genomics of 213 strains and associated genera.</title>
        <authorList>
            <person name="Sun Z."/>
            <person name="Harris H.M."/>
            <person name="McCann A."/>
            <person name="Guo C."/>
            <person name="Argimon S."/>
            <person name="Zhang W."/>
            <person name="Yang X."/>
            <person name="Jeffery I.B."/>
            <person name="Cooney J.C."/>
            <person name="Kagawa T.F."/>
            <person name="Liu W."/>
            <person name="Song Y."/>
            <person name="Salvetti E."/>
            <person name="Wrobel A."/>
            <person name="Rasinkangas P."/>
            <person name="Parkhill J."/>
            <person name="Rea M.C."/>
            <person name="O'Sullivan O."/>
            <person name="Ritari J."/>
            <person name="Douillard F.P."/>
            <person name="Paul Ross R."/>
            <person name="Yang R."/>
            <person name="Briner A.E."/>
            <person name="Felis G.E."/>
            <person name="de Vos W.M."/>
            <person name="Barrangou R."/>
            <person name="Klaenhammer T.R."/>
            <person name="Caufield P.W."/>
            <person name="Cui Y."/>
            <person name="Zhang H."/>
            <person name="O'Toole P.W."/>
        </authorList>
    </citation>
    <scope>NUCLEOTIDE SEQUENCE [LARGE SCALE GENOMIC DNA]</scope>
    <source>
        <strain evidence="2 3">DSM 13343</strain>
    </source>
</reference>
<feature type="transmembrane region" description="Helical" evidence="1">
    <location>
        <begin position="193"/>
        <end position="213"/>
    </location>
</feature>
<organism evidence="2 3">
    <name type="scientific">Lacticaseibacillus manihotivorans DSM 13343 = JCM 12514</name>
    <dbReference type="NCBI Taxonomy" id="1423769"/>
    <lineage>
        <taxon>Bacteria</taxon>
        <taxon>Bacillati</taxon>
        <taxon>Bacillota</taxon>
        <taxon>Bacilli</taxon>
        <taxon>Lactobacillales</taxon>
        <taxon>Lactobacillaceae</taxon>
        <taxon>Lacticaseibacillus</taxon>
    </lineage>
</organism>
<feature type="transmembrane region" description="Helical" evidence="1">
    <location>
        <begin position="131"/>
        <end position="153"/>
    </location>
</feature>
<dbReference type="Proteomes" id="UP000051790">
    <property type="component" value="Unassembled WGS sequence"/>
</dbReference>
<accession>A0A0R1QRT4</accession>